<protein>
    <submittedName>
        <fullName evidence="2">Uncharacterized protein</fullName>
    </submittedName>
</protein>
<feature type="transmembrane region" description="Helical" evidence="1">
    <location>
        <begin position="75"/>
        <end position="96"/>
    </location>
</feature>
<feature type="transmembrane region" description="Helical" evidence="1">
    <location>
        <begin position="108"/>
        <end position="126"/>
    </location>
</feature>
<keyword evidence="1" id="KW-0472">Membrane</keyword>
<keyword evidence="3" id="KW-1185">Reference proteome</keyword>
<evidence type="ECO:0000313" key="2">
    <source>
        <dbReference type="EMBL" id="PMD58840.1"/>
    </source>
</evidence>
<gene>
    <name evidence="2" type="ORF">K444DRAFT_613647</name>
</gene>
<sequence length="147" mass="16116">MCGGYMLEVVGPHSFPQSLSTKTDRPSSRTPRSSNFLRPLFSKIVQPAMAPSSAIVGLAPPPPGVTPNFAHPESIGYRILITLVVCLVLCTCVLLLRLYTRYFITRMLGADDYMIIAAMVFLSYLTRIHGLRVANNFHLASIDGLSC</sequence>
<accession>A0A2J6T749</accession>
<dbReference type="STRING" id="1095630.A0A2J6T749"/>
<dbReference type="InParanoid" id="A0A2J6T749"/>
<organism evidence="2 3">
    <name type="scientific">Hyaloscypha bicolor E</name>
    <dbReference type="NCBI Taxonomy" id="1095630"/>
    <lineage>
        <taxon>Eukaryota</taxon>
        <taxon>Fungi</taxon>
        <taxon>Dikarya</taxon>
        <taxon>Ascomycota</taxon>
        <taxon>Pezizomycotina</taxon>
        <taxon>Leotiomycetes</taxon>
        <taxon>Helotiales</taxon>
        <taxon>Hyaloscyphaceae</taxon>
        <taxon>Hyaloscypha</taxon>
        <taxon>Hyaloscypha bicolor</taxon>
    </lineage>
</organism>
<evidence type="ECO:0000313" key="3">
    <source>
        <dbReference type="Proteomes" id="UP000235371"/>
    </source>
</evidence>
<dbReference type="RefSeq" id="XP_024735744.1">
    <property type="nucleotide sequence ID" value="XM_024880394.1"/>
</dbReference>
<dbReference type="Proteomes" id="UP000235371">
    <property type="component" value="Unassembled WGS sequence"/>
</dbReference>
<keyword evidence="1" id="KW-1133">Transmembrane helix</keyword>
<name>A0A2J6T749_9HELO</name>
<reference evidence="2 3" key="1">
    <citation type="submission" date="2016-04" db="EMBL/GenBank/DDBJ databases">
        <title>A degradative enzymes factory behind the ericoid mycorrhizal symbiosis.</title>
        <authorList>
            <consortium name="DOE Joint Genome Institute"/>
            <person name="Martino E."/>
            <person name="Morin E."/>
            <person name="Grelet G."/>
            <person name="Kuo A."/>
            <person name="Kohler A."/>
            <person name="Daghino S."/>
            <person name="Barry K."/>
            <person name="Choi C."/>
            <person name="Cichocki N."/>
            <person name="Clum A."/>
            <person name="Copeland A."/>
            <person name="Hainaut M."/>
            <person name="Haridas S."/>
            <person name="Labutti K."/>
            <person name="Lindquist E."/>
            <person name="Lipzen A."/>
            <person name="Khouja H.-R."/>
            <person name="Murat C."/>
            <person name="Ohm R."/>
            <person name="Olson A."/>
            <person name="Spatafora J."/>
            <person name="Veneault-Fourrey C."/>
            <person name="Henrissat B."/>
            <person name="Grigoriev I."/>
            <person name="Martin F."/>
            <person name="Perotto S."/>
        </authorList>
    </citation>
    <scope>NUCLEOTIDE SEQUENCE [LARGE SCALE GENOMIC DNA]</scope>
    <source>
        <strain evidence="2 3">E</strain>
    </source>
</reference>
<dbReference type="EMBL" id="KZ613817">
    <property type="protein sequence ID" value="PMD58840.1"/>
    <property type="molecule type" value="Genomic_DNA"/>
</dbReference>
<proteinExistence type="predicted"/>
<keyword evidence="1" id="KW-0812">Transmembrane</keyword>
<dbReference type="GeneID" id="36588471"/>
<evidence type="ECO:0000256" key="1">
    <source>
        <dbReference type="SAM" id="Phobius"/>
    </source>
</evidence>
<dbReference type="AlphaFoldDB" id="A0A2J6T749"/>